<comment type="caution">
    <text evidence="1">The sequence shown here is derived from an EMBL/GenBank/DDBJ whole genome shotgun (WGS) entry which is preliminary data.</text>
</comment>
<evidence type="ECO:0000313" key="2">
    <source>
        <dbReference type="Proteomes" id="UP000617555"/>
    </source>
</evidence>
<dbReference type="Proteomes" id="UP000617555">
    <property type="component" value="Unassembled WGS sequence"/>
</dbReference>
<sequence length="167" mass="18976">MTDKLSHEMTYASTKDGMSNDRPTMLNEYLAHINTDKDIWDQRLIHFINGLPPSLVDECLAKKPNALLTVFIIDDLYLFESSNNNIEISNYLNTVQGFNGSIPFHKAARIQHLQMLFPFAYFLMNITEGNLKAGNDTACFHCIKEVLEIIQTEVGLELITSLGEDYV</sequence>
<gene>
    <name evidence="1" type="ORF">GCM10011607_12720</name>
</gene>
<proteinExistence type="predicted"/>
<accession>A0ABQ1IWH8</accession>
<evidence type="ECO:0000313" key="1">
    <source>
        <dbReference type="EMBL" id="GGB53606.1"/>
    </source>
</evidence>
<reference evidence="2" key="1">
    <citation type="journal article" date="2019" name="Int. J. Syst. Evol. Microbiol.">
        <title>The Global Catalogue of Microorganisms (GCM) 10K type strain sequencing project: providing services to taxonomists for standard genome sequencing and annotation.</title>
        <authorList>
            <consortium name="The Broad Institute Genomics Platform"/>
            <consortium name="The Broad Institute Genome Sequencing Center for Infectious Disease"/>
            <person name="Wu L."/>
            <person name="Ma J."/>
        </authorList>
    </citation>
    <scope>NUCLEOTIDE SEQUENCE [LARGE SCALE GENOMIC DNA]</scope>
    <source>
        <strain evidence="2">CGMCC 1.15339</strain>
    </source>
</reference>
<dbReference type="EMBL" id="BMII01000008">
    <property type="protein sequence ID" value="GGB53606.1"/>
    <property type="molecule type" value="Genomic_DNA"/>
</dbReference>
<keyword evidence="2" id="KW-1185">Reference proteome</keyword>
<protein>
    <submittedName>
        <fullName evidence="1">Uncharacterized protein</fullName>
    </submittedName>
</protein>
<dbReference type="RefSeq" id="WP_188738145.1">
    <property type="nucleotide sequence ID" value="NZ_BMII01000008.1"/>
</dbReference>
<name>A0ABQ1IWH8_9GAMM</name>
<organism evidence="1 2">
    <name type="scientific">Shewanella inventionis</name>
    <dbReference type="NCBI Taxonomy" id="1738770"/>
    <lineage>
        <taxon>Bacteria</taxon>
        <taxon>Pseudomonadati</taxon>
        <taxon>Pseudomonadota</taxon>
        <taxon>Gammaproteobacteria</taxon>
        <taxon>Alteromonadales</taxon>
        <taxon>Shewanellaceae</taxon>
        <taxon>Shewanella</taxon>
    </lineage>
</organism>